<sequence>MSKMAPQPPGPAPATRASGVQCGDPDLARAVVVPRLTRPRMEKAGAGRAKLKRARSRQNSSSHRSFINHAHLHQVQVEDVAFE</sequence>
<comment type="caution">
    <text evidence="2">The sequence shown here is derived from an EMBL/GenBank/DDBJ whole genome shotgun (WGS) entry which is preliminary data.</text>
</comment>
<protein>
    <submittedName>
        <fullName evidence="2">Uncharacterized protein</fullName>
    </submittedName>
</protein>
<feature type="region of interest" description="Disordered" evidence="1">
    <location>
        <begin position="37"/>
        <end position="73"/>
    </location>
</feature>
<proteinExistence type="predicted"/>
<evidence type="ECO:0000256" key="1">
    <source>
        <dbReference type="SAM" id="MobiDB-lite"/>
    </source>
</evidence>
<evidence type="ECO:0000313" key="2">
    <source>
        <dbReference type="EMBL" id="KAJ1210760.1"/>
    </source>
</evidence>
<evidence type="ECO:0000313" key="3">
    <source>
        <dbReference type="Proteomes" id="UP001066276"/>
    </source>
</evidence>
<reference evidence="2" key="1">
    <citation type="journal article" date="2022" name="bioRxiv">
        <title>Sequencing and chromosome-scale assembly of the giantPleurodeles waltlgenome.</title>
        <authorList>
            <person name="Brown T."/>
            <person name="Elewa A."/>
            <person name="Iarovenko S."/>
            <person name="Subramanian E."/>
            <person name="Araus A.J."/>
            <person name="Petzold A."/>
            <person name="Susuki M."/>
            <person name="Suzuki K.-i.T."/>
            <person name="Hayashi T."/>
            <person name="Toyoda A."/>
            <person name="Oliveira C."/>
            <person name="Osipova E."/>
            <person name="Leigh N.D."/>
            <person name="Simon A."/>
            <person name="Yun M.H."/>
        </authorList>
    </citation>
    <scope>NUCLEOTIDE SEQUENCE</scope>
    <source>
        <strain evidence="2">20211129_DDA</strain>
        <tissue evidence="2">Liver</tissue>
    </source>
</reference>
<feature type="region of interest" description="Disordered" evidence="1">
    <location>
        <begin position="1"/>
        <end position="25"/>
    </location>
</feature>
<dbReference type="Proteomes" id="UP001066276">
    <property type="component" value="Chromosome 1_2"/>
</dbReference>
<dbReference type="EMBL" id="JANPWB010000002">
    <property type="protein sequence ID" value="KAJ1210760.1"/>
    <property type="molecule type" value="Genomic_DNA"/>
</dbReference>
<feature type="compositionally biased region" description="Pro residues" evidence="1">
    <location>
        <begin position="1"/>
        <end position="12"/>
    </location>
</feature>
<gene>
    <name evidence="2" type="ORF">NDU88_006122</name>
</gene>
<name>A0AAV7WD14_PLEWA</name>
<accession>A0AAV7WD14</accession>
<organism evidence="2 3">
    <name type="scientific">Pleurodeles waltl</name>
    <name type="common">Iberian ribbed newt</name>
    <dbReference type="NCBI Taxonomy" id="8319"/>
    <lineage>
        <taxon>Eukaryota</taxon>
        <taxon>Metazoa</taxon>
        <taxon>Chordata</taxon>
        <taxon>Craniata</taxon>
        <taxon>Vertebrata</taxon>
        <taxon>Euteleostomi</taxon>
        <taxon>Amphibia</taxon>
        <taxon>Batrachia</taxon>
        <taxon>Caudata</taxon>
        <taxon>Salamandroidea</taxon>
        <taxon>Salamandridae</taxon>
        <taxon>Pleurodelinae</taxon>
        <taxon>Pleurodeles</taxon>
    </lineage>
</organism>
<dbReference type="AlphaFoldDB" id="A0AAV7WD14"/>
<keyword evidence="3" id="KW-1185">Reference proteome</keyword>